<dbReference type="GO" id="GO:0003723">
    <property type="term" value="F:RNA binding"/>
    <property type="evidence" value="ECO:0007669"/>
    <property type="project" value="UniProtKB-KW"/>
</dbReference>
<dbReference type="GO" id="GO:0003887">
    <property type="term" value="F:DNA-directed DNA polymerase activity"/>
    <property type="evidence" value="ECO:0007669"/>
    <property type="project" value="UniProtKB-KW"/>
</dbReference>
<dbReference type="Proteomes" id="UP000037035">
    <property type="component" value="Unassembled WGS sequence"/>
</dbReference>
<dbReference type="PANTHER" id="PTHR42648:SF11">
    <property type="entry name" value="TRANSPOSON TY4-P GAG-POL POLYPROTEIN"/>
    <property type="match status" value="1"/>
</dbReference>
<evidence type="ECO:0000313" key="17">
    <source>
        <dbReference type="Proteomes" id="UP000037035"/>
    </source>
</evidence>
<evidence type="ECO:0000256" key="5">
    <source>
        <dbReference type="ARBA" id="ARBA00022759"/>
    </source>
</evidence>
<dbReference type="GO" id="GO:0032196">
    <property type="term" value="P:transposition"/>
    <property type="evidence" value="ECO:0007669"/>
    <property type="project" value="UniProtKB-KW"/>
</dbReference>
<feature type="domain" description="Integrase catalytic" evidence="15">
    <location>
        <begin position="153"/>
        <end position="244"/>
    </location>
</feature>
<keyword evidence="11" id="KW-0808">Transferase</keyword>
<comment type="catalytic activity">
    <reaction evidence="14">
        <text>DNA(n) + a 2'-deoxyribonucleoside 5'-triphosphate = DNA(n+1) + diphosphate</text>
        <dbReference type="Rhea" id="RHEA:22508"/>
        <dbReference type="Rhea" id="RHEA-COMP:17339"/>
        <dbReference type="Rhea" id="RHEA-COMP:17340"/>
        <dbReference type="ChEBI" id="CHEBI:33019"/>
        <dbReference type="ChEBI" id="CHEBI:61560"/>
        <dbReference type="ChEBI" id="CHEBI:173112"/>
        <dbReference type="EC" id="2.7.7.7"/>
    </reaction>
</comment>
<dbReference type="GO" id="GO:0046872">
    <property type="term" value="F:metal ion binding"/>
    <property type="evidence" value="ECO:0007669"/>
    <property type="project" value="UniProtKB-KW"/>
</dbReference>
<comment type="caution">
    <text evidence="16">The sequence shown here is derived from an EMBL/GenBank/DDBJ whole genome shotgun (WGS) entry which is preliminary data.</text>
</comment>
<dbReference type="GO" id="GO:0015074">
    <property type="term" value="P:DNA integration"/>
    <property type="evidence" value="ECO:0007669"/>
    <property type="project" value="UniProtKB-KW"/>
</dbReference>
<organism evidence="16 17">
    <name type="scientific">Puccinia sorghi</name>
    <dbReference type="NCBI Taxonomy" id="27349"/>
    <lineage>
        <taxon>Eukaryota</taxon>
        <taxon>Fungi</taxon>
        <taxon>Dikarya</taxon>
        <taxon>Basidiomycota</taxon>
        <taxon>Pucciniomycotina</taxon>
        <taxon>Pucciniomycetes</taxon>
        <taxon>Pucciniales</taxon>
        <taxon>Pucciniaceae</taxon>
        <taxon>Puccinia</taxon>
    </lineage>
</organism>
<keyword evidence="1" id="KW-0815">Transposition</keyword>
<evidence type="ECO:0000256" key="11">
    <source>
        <dbReference type="ARBA" id="ARBA00022932"/>
    </source>
</evidence>
<dbReference type="GO" id="GO:0004519">
    <property type="term" value="F:endonuclease activity"/>
    <property type="evidence" value="ECO:0007669"/>
    <property type="project" value="UniProtKB-KW"/>
</dbReference>
<dbReference type="SUPFAM" id="SSF53098">
    <property type="entry name" value="Ribonuclease H-like"/>
    <property type="match status" value="1"/>
</dbReference>
<dbReference type="AlphaFoldDB" id="A0A0L6UV91"/>
<sequence>QGATMPIKGKGKVRLSWGTRSITLENCLFVPDIVINLVSAGELDARGCSIVSRDSKFKVSKGNQIAFSGKILNGLFSIDNPSDTGVSSQPTANVANYKESLMELHEKLGHPAISRIKPLIGSNFTKSELDTFECKSCALSKITKQPFNLESQRASKPFECIHLDLIGPIKPESSLKHRFALTVVDNHSGYLAAFPLVSKDDTTDVLINLLEIEKVKRGYYPSMICSDGGGEFIGHRATLDSAGIPKRYWHEVIKSCCLGLNQIPKKDQSKSPWEILHGKSFPIHFLRAVGTPAICLISNGIKGRKFDRKGEEASLHPMTRTNSSRKRKKIWLRPLKDVKLSIQMLSLLITGRMNLIKKNHQIPPKMKWKLKTN</sequence>
<evidence type="ECO:0000256" key="12">
    <source>
        <dbReference type="ARBA" id="ARBA00023172"/>
    </source>
</evidence>
<keyword evidence="3" id="KW-0540">Nuclease</keyword>
<dbReference type="GO" id="GO:0006310">
    <property type="term" value="P:DNA recombination"/>
    <property type="evidence" value="ECO:0007669"/>
    <property type="project" value="UniProtKB-KW"/>
</dbReference>
<evidence type="ECO:0000313" key="16">
    <source>
        <dbReference type="EMBL" id="KNZ52438.1"/>
    </source>
</evidence>
<gene>
    <name evidence="16" type="ORF">VP01_3575g1</name>
</gene>
<comment type="catalytic activity">
    <reaction evidence="13">
        <text>DNA(n) + a 2'-deoxyribonucleoside 5'-triphosphate = DNA(n+1) + diphosphate</text>
        <dbReference type="Rhea" id="RHEA:22508"/>
        <dbReference type="Rhea" id="RHEA-COMP:17339"/>
        <dbReference type="Rhea" id="RHEA-COMP:17340"/>
        <dbReference type="ChEBI" id="CHEBI:33019"/>
        <dbReference type="ChEBI" id="CHEBI:61560"/>
        <dbReference type="ChEBI" id="CHEBI:173112"/>
        <dbReference type="EC" id="2.7.7.49"/>
    </reaction>
</comment>
<keyword evidence="5" id="KW-0255">Endonuclease</keyword>
<dbReference type="STRING" id="27349.A0A0L6UV91"/>
<dbReference type="Gene3D" id="3.30.420.10">
    <property type="entry name" value="Ribonuclease H-like superfamily/Ribonuclease H"/>
    <property type="match status" value="1"/>
</dbReference>
<dbReference type="InterPro" id="IPR001584">
    <property type="entry name" value="Integrase_cat-core"/>
</dbReference>
<keyword evidence="2" id="KW-0548">Nucleotidyltransferase</keyword>
<evidence type="ECO:0000256" key="8">
    <source>
        <dbReference type="ARBA" id="ARBA00022884"/>
    </source>
</evidence>
<dbReference type="GO" id="GO:0005634">
    <property type="term" value="C:nucleus"/>
    <property type="evidence" value="ECO:0007669"/>
    <property type="project" value="UniProtKB-ARBA"/>
</dbReference>
<dbReference type="InterPro" id="IPR036397">
    <property type="entry name" value="RNaseH_sf"/>
</dbReference>
<keyword evidence="17" id="KW-1185">Reference proteome</keyword>
<evidence type="ECO:0000256" key="14">
    <source>
        <dbReference type="ARBA" id="ARBA00049244"/>
    </source>
</evidence>
<dbReference type="InterPro" id="IPR012337">
    <property type="entry name" value="RNaseH-like_sf"/>
</dbReference>
<evidence type="ECO:0000256" key="13">
    <source>
        <dbReference type="ARBA" id="ARBA00048173"/>
    </source>
</evidence>
<evidence type="ECO:0000256" key="4">
    <source>
        <dbReference type="ARBA" id="ARBA00022723"/>
    </source>
</evidence>
<protein>
    <recommendedName>
        <fullName evidence="15">Integrase catalytic domain-containing protein</fullName>
    </recommendedName>
</protein>
<keyword evidence="9" id="KW-0229">DNA integration</keyword>
<dbReference type="GO" id="GO:0016787">
    <property type="term" value="F:hydrolase activity"/>
    <property type="evidence" value="ECO:0007669"/>
    <property type="project" value="UniProtKB-KW"/>
</dbReference>
<keyword evidence="6" id="KW-0378">Hydrolase</keyword>
<keyword evidence="4" id="KW-0479">Metal-binding</keyword>
<evidence type="ECO:0000256" key="2">
    <source>
        <dbReference type="ARBA" id="ARBA00022695"/>
    </source>
</evidence>
<evidence type="ECO:0000256" key="10">
    <source>
        <dbReference type="ARBA" id="ARBA00022918"/>
    </source>
</evidence>
<evidence type="ECO:0000256" key="9">
    <source>
        <dbReference type="ARBA" id="ARBA00022908"/>
    </source>
</evidence>
<dbReference type="EMBL" id="LAVV01008585">
    <property type="protein sequence ID" value="KNZ52438.1"/>
    <property type="molecule type" value="Genomic_DNA"/>
</dbReference>
<feature type="non-terminal residue" evidence="16">
    <location>
        <position position="1"/>
    </location>
</feature>
<keyword evidence="10" id="KW-0695">RNA-directed DNA polymerase</keyword>
<dbReference type="OrthoDB" id="4075035at2759"/>
<dbReference type="GO" id="GO:0003964">
    <property type="term" value="F:RNA-directed DNA polymerase activity"/>
    <property type="evidence" value="ECO:0007669"/>
    <property type="project" value="UniProtKB-KW"/>
</dbReference>
<evidence type="ECO:0000256" key="6">
    <source>
        <dbReference type="ARBA" id="ARBA00022801"/>
    </source>
</evidence>
<keyword evidence="7" id="KW-0460">Magnesium</keyword>
<evidence type="ECO:0000256" key="1">
    <source>
        <dbReference type="ARBA" id="ARBA00022578"/>
    </source>
</evidence>
<reference evidence="16 17" key="1">
    <citation type="submission" date="2015-08" db="EMBL/GenBank/DDBJ databases">
        <title>Next Generation Sequencing and Analysis of the Genome of Puccinia sorghi L Schw, the Causal Agent of Maize Common Rust.</title>
        <authorList>
            <person name="Rochi L."/>
            <person name="Burguener G."/>
            <person name="Darino M."/>
            <person name="Turjanski A."/>
            <person name="Kreff E."/>
            <person name="Dieguez M.J."/>
            <person name="Sacco F."/>
        </authorList>
    </citation>
    <scope>NUCLEOTIDE SEQUENCE [LARGE SCALE GENOMIC DNA]</scope>
    <source>
        <strain evidence="16 17">RO10H11247</strain>
    </source>
</reference>
<dbReference type="VEuPathDB" id="FungiDB:VP01_3575g1"/>
<keyword evidence="12" id="KW-0233">DNA recombination</keyword>
<accession>A0A0L6UV91</accession>
<proteinExistence type="predicted"/>
<dbReference type="InterPro" id="IPR039537">
    <property type="entry name" value="Retrotran_Ty1/copia-like"/>
</dbReference>
<name>A0A0L6UV91_9BASI</name>
<dbReference type="PROSITE" id="PS50994">
    <property type="entry name" value="INTEGRASE"/>
    <property type="match status" value="1"/>
</dbReference>
<evidence type="ECO:0000259" key="15">
    <source>
        <dbReference type="PROSITE" id="PS50994"/>
    </source>
</evidence>
<dbReference type="PANTHER" id="PTHR42648">
    <property type="entry name" value="TRANSPOSASE, PUTATIVE-RELATED"/>
    <property type="match status" value="1"/>
</dbReference>
<evidence type="ECO:0000256" key="7">
    <source>
        <dbReference type="ARBA" id="ARBA00022842"/>
    </source>
</evidence>
<keyword evidence="11" id="KW-0239">DNA-directed DNA polymerase</keyword>
<evidence type="ECO:0000256" key="3">
    <source>
        <dbReference type="ARBA" id="ARBA00022722"/>
    </source>
</evidence>
<keyword evidence="8" id="KW-0694">RNA-binding</keyword>